<dbReference type="AlphaFoldDB" id="A0A2P5BZH4"/>
<accession>A0A2P5BZH4</accession>
<protein>
    <submittedName>
        <fullName evidence="2">Uncharacterized protein</fullName>
    </submittedName>
</protein>
<reference evidence="3" key="1">
    <citation type="submission" date="2016-06" db="EMBL/GenBank/DDBJ databases">
        <title>Parallel loss of symbiosis genes in relatives of nitrogen-fixing non-legume Parasponia.</title>
        <authorList>
            <person name="Van Velzen R."/>
            <person name="Holmer R."/>
            <person name="Bu F."/>
            <person name="Rutten L."/>
            <person name="Van Zeijl A."/>
            <person name="Liu W."/>
            <person name="Santuari L."/>
            <person name="Cao Q."/>
            <person name="Sharma T."/>
            <person name="Shen D."/>
            <person name="Roswanjaya Y."/>
            <person name="Wardhani T."/>
            <person name="Kalhor M.S."/>
            <person name="Jansen J."/>
            <person name="Van den Hoogen J."/>
            <person name="Gungor B."/>
            <person name="Hartog M."/>
            <person name="Hontelez J."/>
            <person name="Verver J."/>
            <person name="Yang W.-C."/>
            <person name="Schijlen E."/>
            <person name="Repin R."/>
            <person name="Schilthuizen M."/>
            <person name="Schranz E."/>
            <person name="Heidstra R."/>
            <person name="Miyata K."/>
            <person name="Fedorova E."/>
            <person name="Kohlen W."/>
            <person name="Bisseling T."/>
            <person name="Smit S."/>
            <person name="Geurts R."/>
        </authorList>
    </citation>
    <scope>NUCLEOTIDE SEQUENCE [LARGE SCALE GENOMIC DNA]</scope>
    <source>
        <strain evidence="3">cv. WU1-14</strain>
    </source>
</reference>
<sequence length="77" mass="8847">MDNYLLANFLSWVLTELRREKSKTKNPPKSKSQRSQNHRPPVAVDVESPVSIVAAVWLPKNLHLHLGFFRVYLCAGF</sequence>
<name>A0A2P5BZH4_PARAD</name>
<keyword evidence="3" id="KW-1185">Reference proteome</keyword>
<evidence type="ECO:0000313" key="3">
    <source>
        <dbReference type="Proteomes" id="UP000237105"/>
    </source>
</evidence>
<organism evidence="2 3">
    <name type="scientific">Parasponia andersonii</name>
    <name type="common">Sponia andersonii</name>
    <dbReference type="NCBI Taxonomy" id="3476"/>
    <lineage>
        <taxon>Eukaryota</taxon>
        <taxon>Viridiplantae</taxon>
        <taxon>Streptophyta</taxon>
        <taxon>Embryophyta</taxon>
        <taxon>Tracheophyta</taxon>
        <taxon>Spermatophyta</taxon>
        <taxon>Magnoliopsida</taxon>
        <taxon>eudicotyledons</taxon>
        <taxon>Gunneridae</taxon>
        <taxon>Pentapetalae</taxon>
        <taxon>rosids</taxon>
        <taxon>fabids</taxon>
        <taxon>Rosales</taxon>
        <taxon>Cannabaceae</taxon>
        <taxon>Parasponia</taxon>
    </lineage>
</organism>
<proteinExistence type="predicted"/>
<feature type="compositionally biased region" description="Basic residues" evidence="1">
    <location>
        <begin position="20"/>
        <end position="32"/>
    </location>
</feature>
<evidence type="ECO:0000313" key="2">
    <source>
        <dbReference type="EMBL" id="PON54159.1"/>
    </source>
</evidence>
<evidence type="ECO:0000256" key="1">
    <source>
        <dbReference type="SAM" id="MobiDB-lite"/>
    </source>
</evidence>
<gene>
    <name evidence="2" type="ORF">PanWU01x14_197080</name>
</gene>
<feature type="region of interest" description="Disordered" evidence="1">
    <location>
        <begin position="19"/>
        <end position="42"/>
    </location>
</feature>
<comment type="caution">
    <text evidence="2">The sequence shown here is derived from an EMBL/GenBank/DDBJ whole genome shotgun (WGS) entry which is preliminary data.</text>
</comment>
<dbReference type="EMBL" id="JXTB01000198">
    <property type="protein sequence ID" value="PON54159.1"/>
    <property type="molecule type" value="Genomic_DNA"/>
</dbReference>
<dbReference type="Proteomes" id="UP000237105">
    <property type="component" value="Unassembled WGS sequence"/>
</dbReference>